<dbReference type="AlphaFoldDB" id="A0A0A9FBW8"/>
<dbReference type="EMBL" id="GBRH01188039">
    <property type="protein sequence ID" value="JAE09857.1"/>
    <property type="molecule type" value="Transcribed_RNA"/>
</dbReference>
<sequence>MCRAMWVLPCEAVLHVLLREAAGLQAQGQCEATTSLVGVKPTKLVV</sequence>
<feature type="chain" id="PRO_5002044460" evidence="1">
    <location>
        <begin position="24"/>
        <end position="46"/>
    </location>
</feature>
<evidence type="ECO:0000256" key="1">
    <source>
        <dbReference type="SAM" id="SignalP"/>
    </source>
</evidence>
<accession>A0A0A9FBW8</accession>
<proteinExistence type="predicted"/>
<name>A0A0A9FBW8_ARUDO</name>
<protein>
    <submittedName>
        <fullName evidence="2">Uncharacterized protein</fullName>
    </submittedName>
</protein>
<reference evidence="2" key="2">
    <citation type="journal article" date="2015" name="Data Brief">
        <title>Shoot transcriptome of the giant reed, Arundo donax.</title>
        <authorList>
            <person name="Barrero R.A."/>
            <person name="Guerrero F.D."/>
            <person name="Moolhuijzen P."/>
            <person name="Goolsby J.A."/>
            <person name="Tidwell J."/>
            <person name="Bellgard S.E."/>
            <person name="Bellgard M.I."/>
        </authorList>
    </citation>
    <scope>NUCLEOTIDE SEQUENCE</scope>
    <source>
        <tissue evidence="2">Shoot tissue taken approximately 20 cm above the soil surface</tissue>
    </source>
</reference>
<evidence type="ECO:0000313" key="2">
    <source>
        <dbReference type="EMBL" id="JAE09857.1"/>
    </source>
</evidence>
<feature type="signal peptide" evidence="1">
    <location>
        <begin position="1"/>
        <end position="23"/>
    </location>
</feature>
<organism evidence="2">
    <name type="scientific">Arundo donax</name>
    <name type="common">Giant reed</name>
    <name type="synonym">Donax arundinaceus</name>
    <dbReference type="NCBI Taxonomy" id="35708"/>
    <lineage>
        <taxon>Eukaryota</taxon>
        <taxon>Viridiplantae</taxon>
        <taxon>Streptophyta</taxon>
        <taxon>Embryophyta</taxon>
        <taxon>Tracheophyta</taxon>
        <taxon>Spermatophyta</taxon>
        <taxon>Magnoliopsida</taxon>
        <taxon>Liliopsida</taxon>
        <taxon>Poales</taxon>
        <taxon>Poaceae</taxon>
        <taxon>PACMAD clade</taxon>
        <taxon>Arundinoideae</taxon>
        <taxon>Arundineae</taxon>
        <taxon>Arundo</taxon>
    </lineage>
</organism>
<reference evidence="2" key="1">
    <citation type="submission" date="2014-09" db="EMBL/GenBank/DDBJ databases">
        <authorList>
            <person name="Magalhaes I.L.F."/>
            <person name="Oliveira U."/>
            <person name="Santos F.R."/>
            <person name="Vidigal T.H.D.A."/>
            <person name="Brescovit A.D."/>
            <person name="Santos A.J."/>
        </authorList>
    </citation>
    <scope>NUCLEOTIDE SEQUENCE</scope>
    <source>
        <tissue evidence="2">Shoot tissue taken approximately 20 cm above the soil surface</tissue>
    </source>
</reference>
<keyword evidence="1" id="KW-0732">Signal</keyword>